<accession>A0A443HIN7</accession>
<proteinExistence type="predicted"/>
<dbReference type="RefSeq" id="XP_028481347.1">
    <property type="nucleotide sequence ID" value="XM_028631599.1"/>
</dbReference>
<feature type="region of interest" description="Disordered" evidence="1">
    <location>
        <begin position="1"/>
        <end position="35"/>
    </location>
</feature>
<protein>
    <submittedName>
        <fullName evidence="2">Uncharacterized protein</fullName>
    </submittedName>
</protein>
<evidence type="ECO:0000313" key="3">
    <source>
        <dbReference type="Proteomes" id="UP000283841"/>
    </source>
</evidence>
<gene>
    <name evidence="2" type="ORF">C8Q69DRAFT_481479</name>
</gene>
<reference evidence="2 3" key="1">
    <citation type="journal article" date="2018" name="Front. Microbiol.">
        <title>Genomic and genetic insights into a cosmopolitan fungus, Paecilomyces variotii (Eurotiales).</title>
        <authorList>
            <person name="Urquhart A.S."/>
            <person name="Mondo S.J."/>
            <person name="Makela M.R."/>
            <person name="Hane J.K."/>
            <person name="Wiebenga A."/>
            <person name="He G."/>
            <person name="Mihaltcheva S."/>
            <person name="Pangilinan J."/>
            <person name="Lipzen A."/>
            <person name="Barry K."/>
            <person name="de Vries R.P."/>
            <person name="Grigoriev I.V."/>
            <person name="Idnurm A."/>
        </authorList>
    </citation>
    <scope>NUCLEOTIDE SEQUENCE [LARGE SCALE GENOMIC DNA]</scope>
    <source>
        <strain evidence="2 3">CBS 101075</strain>
    </source>
</reference>
<sequence length="126" mass="14487">MGTILRETNPQSLSLSLSPSLSPPPGWTANPPELEDDESFWAQDDAGTPGFYLMSRQFEDPHLIMRTTPDNGVPEYMFRSGEKYFFWSEIEDTVWEVLEPSGLEEIMERMKEGGFGRKGVRVRRRL</sequence>
<organism evidence="2 3">
    <name type="scientific">Byssochlamys spectabilis</name>
    <name type="common">Paecilomyces variotii</name>
    <dbReference type="NCBI Taxonomy" id="264951"/>
    <lineage>
        <taxon>Eukaryota</taxon>
        <taxon>Fungi</taxon>
        <taxon>Dikarya</taxon>
        <taxon>Ascomycota</taxon>
        <taxon>Pezizomycotina</taxon>
        <taxon>Eurotiomycetes</taxon>
        <taxon>Eurotiomycetidae</taxon>
        <taxon>Eurotiales</taxon>
        <taxon>Thermoascaceae</taxon>
        <taxon>Paecilomyces</taxon>
    </lineage>
</organism>
<dbReference type="GeneID" id="39600876"/>
<name>A0A443HIN7_BYSSP</name>
<feature type="compositionally biased region" description="Polar residues" evidence="1">
    <location>
        <begin position="1"/>
        <end position="11"/>
    </location>
</feature>
<keyword evidence="3" id="KW-1185">Reference proteome</keyword>
<dbReference type="VEuPathDB" id="FungiDB:C8Q69DRAFT_481479"/>
<dbReference type="Proteomes" id="UP000283841">
    <property type="component" value="Unassembled WGS sequence"/>
</dbReference>
<evidence type="ECO:0000256" key="1">
    <source>
        <dbReference type="SAM" id="MobiDB-lite"/>
    </source>
</evidence>
<evidence type="ECO:0000313" key="2">
    <source>
        <dbReference type="EMBL" id="RWQ91702.1"/>
    </source>
</evidence>
<comment type="caution">
    <text evidence="2">The sequence shown here is derived from an EMBL/GenBank/DDBJ whole genome shotgun (WGS) entry which is preliminary data.</text>
</comment>
<dbReference type="EMBL" id="RCNU01000017">
    <property type="protein sequence ID" value="RWQ91702.1"/>
    <property type="molecule type" value="Genomic_DNA"/>
</dbReference>
<dbReference type="AlphaFoldDB" id="A0A443HIN7"/>